<keyword evidence="3" id="KW-1185">Reference proteome</keyword>
<evidence type="ECO:0000256" key="1">
    <source>
        <dbReference type="SAM" id="Phobius"/>
    </source>
</evidence>
<protein>
    <submittedName>
        <fullName evidence="2">Uncharacterized protein</fullName>
    </submittedName>
</protein>
<comment type="caution">
    <text evidence="2">The sequence shown here is derived from an EMBL/GenBank/DDBJ whole genome shotgun (WGS) entry which is preliminary data.</text>
</comment>
<keyword evidence="1" id="KW-1133">Transmembrane helix</keyword>
<feature type="transmembrane region" description="Helical" evidence="1">
    <location>
        <begin position="12"/>
        <end position="34"/>
    </location>
</feature>
<name>A0A4Z0D3C7_9FIRM</name>
<evidence type="ECO:0000313" key="3">
    <source>
        <dbReference type="Proteomes" id="UP000298381"/>
    </source>
</evidence>
<keyword evidence="1" id="KW-0812">Transmembrane</keyword>
<dbReference type="InterPro" id="IPR046283">
    <property type="entry name" value="DUF6320"/>
</dbReference>
<dbReference type="Proteomes" id="UP000298381">
    <property type="component" value="Unassembled WGS sequence"/>
</dbReference>
<reference evidence="2 3" key="1">
    <citation type="submission" date="2019-03" db="EMBL/GenBank/DDBJ databases">
        <title>Draft genome sequence data and analysis of a Fermenting Bacterium, Soehngenia longevitae strain 1933PT, isolated from petroleum reservoir in Azerbaijan.</title>
        <authorList>
            <person name="Grouzdev D.S."/>
            <person name="Bidzhieva S.K."/>
            <person name="Sokolova D.S."/>
            <person name="Tourova T.P."/>
            <person name="Poltaraus A.B."/>
            <person name="Nazina T.N."/>
        </authorList>
    </citation>
    <scope>NUCLEOTIDE SEQUENCE [LARGE SCALE GENOMIC DNA]</scope>
    <source>
        <strain evidence="2 3">1933P</strain>
    </source>
</reference>
<feature type="transmembrane region" description="Helical" evidence="1">
    <location>
        <begin position="40"/>
        <end position="61"/>
    </location>
</feature>
<dbReference type="AlphaFoldDB" id="A0A4Z0D3C7"/>
<dbReference type="OrthoDB" id="2164897at2"/>
<evidence type="ECO:0000313" key="2">
    <source>
        <dbReference type="EMBL" id="TFZ40211.1"/>
    </source>
</evidence>
<proteinExistence type="predicted"/>
<dbReference type="Pfam" id="PF19845">
    <property type="entry name" value="DUF6320"/>
    <property type="match status" value="1"/>
</dbReference>
<gene>
    <name evidence="2" type="ORF">E4100_05200</name>
</gene>
<accession>A0A4Z0D3C7</accession>
<keyword evidence="1" id="KW-0472">Membrane</keyword>
<organism evidence="2 3">
    <name type="scientific">Soehngenia longivitae</name>
    <dbReference type="NCBI Taxonomy" id="2562294"/>
    <lineage>
        <taxon>Bacteria</taxon>
        <taxon>Bacillati</taxon>
        <taxon>Bacillota</taxon>
        <taxon>Tissierellia</taxon>
        <taxon>Tissierellales</taxon>
        <taxon>Tissierellaceae</taxon>
        <taxon>Soehngenia</taxon>
    </lineage>
</organism>
<sequence length="76" mass="8702">MYILALVLKLSINDYITYILIDTFFGIIPIIFIALDLVEIIFPSIISVTVSIISLAAIFIFEGKNIIYELKKRTYI</sequence>
<dbReference type="EMBL" id="SRIB01000006">
    <property type="protein sequence ID" value="TFZ40211.1"/>
    <property type="molecule type" value="Genomic_DNA"/>
</dbReference>